<dbReference type="GO" id="GO:0004077">
    <property type="term" value="F:biotin--[biotin carboxyl-carrier protein] ligase activity"/>
    <property type="evidence" value="ECO:0007669"/>
    <property type="project" value="UniProtKB-UniRule"/>
</dbReference>
<evidence type="ECO:0000256" key="6">
    <source>
        <dbReference type="HAMAP-Rule" id="MF_00978"/>
    </source>
</evidence>
<protein>
    <recommendedName>
        <fullName evidence="6">Bifunctional ligase/repressor BirA</fullName>
    </recommendedName>
    <alternativeName>
        <fullName evidence="6">Biotin--[acetyl-CoA-carboxylase] ligase</fullName>
        <ecNumber evidence="6">6.3.4.15</ecNumber>
    </alternativeName>
    <alternativeName>
        <fullName evidence="6">Biotin--protein ligase</fullName>
    </alternativeName>
    <alternativeName>
        <fullName evidence="6">Biotin-[acetyl-CoA carboxylase] synthetase</fullName>
    </alternativeName>
</protein>
<evidence type="ECO:0000256" key="4">
    <source>
        <dbReference type="ARBA" id="ARBA00023125"/>
    </source>
</evidence>
<dbReference type="InterPro" id="IPR004143">
    <property type="entry name" value="BPL_LPL_catalytic"/>
</dbReference>
<feature type="binding site" evidence="6">
    <location>
        <position position="122"/>
    </location>
    <ligand>
        <name>biotin</name>
        <dbReference type="ChEBI" id="CHEBI:57586"/>
    </ligand>
</feature>
<sequence length="331" mass="36418">MVQKMANHSKEAILTLLYEHRDQFLSGQKISGLIGCSRTAVWKHIKSLIEEGFQIESVQRKGYKLTKAPAGLNASAIAAGLQTKRLGHTIHFFESIGSTQKEALRLADEGAEDGTVVVTNEQTSGRGRLGHTWQSQRGVTIAMSMILRPELPMEKTPQLTLLTAVAAADVIERETGLSCGIKWPNDILYDGKKLVGILTELQAEATYVKAVVIGTGFNVNTEPAAFPDSLKNVAGSLRSITGKRYDLAPFVQQFFVSFESLYDIYLSDGFKSIRPLWEARALNLGKQIKVRQPGGRILEGFARGINDDGVLLLEKKDGTITHIYSADIEWD</sequence>
<proteinExistence type="inferred from homology"/>
<dbReference type="STRING" id="269670.SAMN02982927_00188"/>
<dbReference type="Gene3D" id="2.30.30.100">
    <property type="match status" value="1"/>
</dbReference>
<dbReference type="InterPro" id="IPR013196">
    <property type="entry name" value="HTH_11"/>
</dbReference>
<dbReference type="InterPro" id="IPR011991">
    <property type="entry name" value="ArsR-like_HTH"/>
</dbReference>
<feature type="DNA-binding region" description="H-T-H motif" evidence="6">
    <location>
        <begin position="27"/>
        <end position="46"/>
    </location>
</feature>
<keyword evidence="6" id="KW-0678">Repressor</keyword>
<dbReference type="InterPro" id="IPR036390">
    <property type="entry name" value="WH_DNA-bd_sf"/>
</dbReference>
<reference evidence="9" key="1">
    <citation type="submission" date="2016-10" db="EMBL/GenBank/DDBJ databases">
        <authorList>
            <person name="Varghese N."/>
            <person name="Submissions S."/>
        </authorList>
    </citation>
    <scope>NUCLEOTIDE SEQUENCE [LARGE SCALE GENOMIC DNA]</scope>
    <source>
        <strain evidence="9">ATCC 700379</strain>
    </source>
</reference>
<dbReference type="GO" id="GO:0016740">
    <property type="term" value="F:transferase activity"/>
    <property type="evidence" value="ECO:0007669"/>
    <property type="project" value="UniProtKB-ARBA"/>
</dbReference>
<dbReference type="CDD" id="cd16442">
    <property type="entry name" value="BPL"/>
    <property type="match status" value="1"/>
</dbReference>
<dbReference type="Gene3D" id="1.10.10.10">
    <property type="entry name" value="Winged helix-like DNA-binding domain superfamily/Winged helix DNA-binding domain"/>
    <property type="match status" value="1"/>
</dbReference>
<evidence type="ECO:0000259" key="7">
    <source>
        <dbReference type="PROSITE" id="PS51733"/>
    </source>
</evidence>
<dbReference type="Pfam" id="PF03099">
    <property type="entry name" value="BPL_LplA_LipB"/>
    <property type="match status" value="1"/>
</dbReference>
<dbReference type="InterPro" id="IPR004408">
    <property type="entry name" value="Biotin_CoA_COase_ligase"/>
</dbReference>
<feature type="binding site" evidence="6">
    <location>
        <position position="193"/>
    </location>
    <ligand>
        <name>biotin</name>
        <dbReference type="ChEBI" id="CHEBI:57586"/>
    </ligand>
</feature>
<keyword evidence="2 6" id="KW-0547">Nucleotide-binding</keyword>
<dbReference type="InterPro" id="IPR036388">
    <property type="entry name" value="WH-like_DNA-bd_sf"/>
</dbReference>
<dbReference type="GO" id="GO:0003677">
    <property type="term" value="F:DNA binding"/>
    <property type="evidence" value="ECO:0007669"/>
    <property type="project" value="UniProtKB-UniRule"/>
</dbReference>
<name>A0A1I2N0K1_9BACL</name>
<dbReference type="EMBL" id="FOOY01000003">
    <property type="protein sequence ID" value="SFF96888.1"/>
    <property type="molecule type" value="Genomic_DNA"/>
</dbReference>
<dbReference type="Gene3D" id="3.30.930.10">
    <property type="entry name" value="Bira Bifunctional Protein, Domain 2"/>
    <property type="match status" value="1"/>
</dbReference>
<dbReference type="GO" id="GO:0005524">
    <property type="term" value="F:ATP binding"/>
    <property type="evidence" value="ECO:0007669"/>
    <property type="project" value="UniProtKB-UniRule"/>
</dbReference>
<dbReference type="GO" id="GO:0005737">
    <property type="term" value="C:cytoplasm"/>
    <property type="evidence" value="ECO:0007669"/>
    <property type="project" value="TreeGrafter"/>
</dbReference>
<evidence type="ECO:0000256" key="1">
    <source>
        <dbReference type="ARBA" id="ARBA00022598"/>
    </source>
</evidence>
<dbReference type="PROSITE" id="PS51733">
    <property type="entry name" value="BPL_LPL_CATALYTIC"/>
    <property type="match status" value="1"/>
</dbReference>
<dbReference type="Pfam" id="PF02237">
    <property type="entry name" value="BPL_C"/>
    <property type="match status" value="1"/>
</dbReference>
<comment type="catalytic activity">
    <reaction evidence="6">
        <text>biotin + L-lysyl-[protein] + ATP = N(6)-biotinyl-L-lysyl-[protein] + AMP + diphosphate + H(+)</text>
        <dbReference type="Rhea" id="RHEA:11756"/>
        <dbReference type="Rhea" id="RHEA-COMP:9752"/>
        <dbReference type="Rhea" id="RHEA-COMP:10505"/>
        <dbReference type="ChEBI" id="CHEBI:15378"/>
        <dbReference type="ChEBI" id="CHEBI:29969"/>
        <dbReference type="ChEBI" id="CHEBI:30616"/>
        <dbReference type="ChEBI" id="CHEBI:33019"/>
        <dbReference type="ChEBI" id="CHEBI:57586"/>
        <dbReference type="ChEBI" id="CHEBI:83144"/>
        <dbReference type="ChEBI" id="CHEBI:456215"/>
        <dbReference type="EC" id="6.3.4.15"/>
    </reaction>
</comment>
<dbReference type="Proteomes" id="UP000198752">
    <property type="component" value="Unassembled WGS sequence"/>
</dbReference>
<dbReference type="PANTHER" id="PTHR12835:SF5">
    <property type="entry name" value="BIOTIN--PROTEIN LIGASE"/>
    <property type="match status" value="1"/>
</dbReference>
<keyword evidence="6" id="KW-0805">Transcription regulation</keyword>
<dbReference type="SUPFAM" id="SSF46785">
    <property type="entry name" value="Winged helix' DNA-binding domain"/>
    <property type="match status" value="1"/>
</dbReference>
<keyword evidence="4 6" id="KW-0238">DNA-binding</keyword>
<feature type="binding site" evidence="6">
    <location>
        <begin position="126"/>
        <end position="128"/>
    </location>
    <ligand>
        <name>biotin</name>
        <dbReference type="ChEBI" id="CHEBI:57586"/>
    </ligand>
</feature>
<dbReference type="Pfam" id="PF08279">
    <property type="entry name" value="HTH_11"/>
    <property type="match status" value="1"/>
</dbReference>
<dbReference type="EC" id="6.3.4.15" evidence="6"/>
<dbReference type="GO" id="GO:0009249">
    <property type="term" value="P:protein lipoylation"/>
    <property type="evidence" value="ECO:0007669"/>
    <property type="project" value="UniProtKB-ARBA"/>
</dbReference>
<dbReference type="SUPFAM" id="SSF55681">
    <property type="entry name" value="Class II aaRS and biotin synthetases"/>
    <property type="match status" value="1"/>
</dbReference>
<dbReference type="AlphaFoldDB" id="A0A1I2N0K1"/>
<dbReference type="InterPro" id="IPR045864">
    <property type="entry name" value="aa-tRNA-synth_II/BPL/LPL"/>
</dbReference>
<evidence type="ECO:0000313" key="9">
    <source>
        <dbReference type="Proteomes" id="UP000198752"/>
    </source>
</evidence>
<keyword evidence="3 6" id="KW-0067">ATP-binding</keyword>
<dbReference type="InterPro" id="IPR008988">
    <property type="entry name" value="Transcriptional_repressor_C"/>
</dbReference>
<gene>
    <name evidence="6" type="primary">birA</name>
    <name evidence="8" type="ORF">SAMN02982927_00188</name>
</gene>
<dbReference type="NCBIfam" id="TIGR00121">
    <property type="entry name" value="birA_ligase"/>
    <property type="match status" value="1"/>
</dbReference>
<feature type="domain" description="BPL/LPL catalytic" evidence="7">
    <location>
        <begin position="75"/>
        <end position="266"/>
    </location>
</feature>
<dbReference type="InterPro" id="IPR030855">
    <property type="entry name" value="Bifunct_BirA"/>
</dbReference>
<comment type="caution">
    <text evidence="6">Lacks conserved residue(s) required for the propagation of feature annotation.</text>
</comment>
<dbReference type="CDD" id="cd00090">
    <property type="entry name" value="HTH_ARSR"/>
    <property type="match status" value="1"/>
</dbReference>
<comment type="function">
    <text evidence="6">Acts both as a biotin--[acetyl-CoA-carboxylase] ligase and a repressor.</text>
</comment>
<dbReference type="HAMAP" id="MF_00978">
    <property type="entry name" value="Bifunct_BirA"/>
    <property type="match status" value="1"/>
</dbReference>
<dbReference type="InterPro" id="IPR003142">
    <property type="entry name" value="BPL_C"/>
</dbReference>
<dbReference type="SUPFAM" id="SSF50037">
    <property type="entry name" value="C-terminal domain of transcriptional repressors"/>
    <property type="match status" value="1"/>
</dbReference>
<evidence type="ECO:0000256" key="5">
    <source>
        <dbReference type="ARBA" id="ARBA00023267"/>
    </source>
</evidence>
<keyword evidence="5 6" id="KW-0092">Biotin</keyword>
<evidence type="ECO:0000256" key="2">
    <source>
        <dbReference type="ARBA" id="ARBA00022741"/>
    </source>
</evidence>
<evidence type="ECO:0000313" key="8">
    <source>
        <dbReference type="EMBL" id="SFF96888.1"/>
    </source>
</evidence>
<dbReference type="PANTHER" id="PTHR12835">
    <property type="entry name" value="BIOTIN PROTEIN LIGASE"/>
    <property type="match status" value="1"/>
</dbReference>
<keyword evidence="6" id="KW-0804">Transcription</keyword>
<dbReference type="GO" id="GO:0006355">
    <property type="term" value="P:regulation of DNA-templated transcription"/>
    <property type="evidence" value="ECO:0007669"/>
    <property type="project" value="UniProtKB-UniRule"/>
</dbReference>
<evidence type="ECO:0000256" key="3">
    <source>
        <dbReference type="ARBA" id="ARBA00022840"/>
    </source>
</evidence>
<keyword evidence="9" id="KW-1185">Reference proteome</keyword>
<keyword evidence="1 6" id="KW-0436">Ligase</keyword>
<organism evidence="8 9">
    <name type="scientific">Sporolactobacillus nakayamae</name>
    <dbReference type="NCBI Taxonomy" id="269670"/>
    <lineage>
        <taxon>Bacteria</taxon>
        <taxon>Bacillati</taxon>
        <taxon>Bacillota</taxon>
        <taxon>Bacilli</taxon>
        <taxon>Bacillales</taxon>
        <taxon>Sporolactobacillaceae</taxon>
        <taxon>Sporolactobacillus</taxon>
    </lineage>
</organism>
<accession>A0A1I2N0K1</accession>
<comment type="similarity">
    <text evidence="6">Belongs to the biotin--protein ligase family.</text>
</comment>